<dbReference type="PANTHER" id="PTHR35458">
    <property type="entry name" value="SLR0755 PROTEIN"/>
    <property type="match status" value="1"/>
</dbReference>
<evidence type="ECO:0000259" key="1">
    <source>
        <dbReference type="Pfam" id="PF01936"/>
    </source>
</evidence>
<protein>
    <submittedName>
        <fullName evidence="2">NYN domain-containing protein</fullName>
    </submittedName>
</protein>
<dbReference type="RefSeq" id="WP_168085081.1">
    <property type="nucleotide sequence ID" value="NZ_JAAVJI010000011.1"/>
</dbReference>
<dbReference type="InterPro" id="IPR047140">
    <property type="entry name" value="LabA"/>
</dbReference>
<accession>A0ABX0YGD5</accession>
<dbReference type="EMBL" id="JAAVJI010000011">
    <property type="protein sequence ID" value="NJP02490.1"/>
    <property type="molecule type" value="Genomic_DNA"/>
</dbReference>
<dbReference type="Proteomes" id="UP000746535">
    <property type="component" value="Unassembled WGS sequence"/>
</dbReference>
<reference evidence="2 3" key="1">
    <citation type="submission" date="2020-03" db="EMBL/GenBank/DDBJ databases">
        <authorList>
            <person name="Wang L."/>
            <person name="He N."/>
            <person name="Li Y."/>
            <person name="Fang Y."/>
            <person name="Zhang F."/>
        </authorList>
    </citation>
    <scope>NUCLEOTIDE SEQUENCE [LARGE SCALE GENOMIC DNA]</scope>
    <source>
        <strain evidence="3">hsmgli-8</strain>
    </source>
</reference>
<proteinExistence type="predicted"/>
<sequence>MTTTTSEAIPAPVGKRRIALFADVQNLYYTVRQVHGCHFNYAALWGQVARRGDIVLAYAYAIDRGDPKQQQFQRILRQLGFEVKLKPYIQRSDGSAKGDWDVGITIDLLEAAADVDEVVLASGDGDFDLLLQRVHQRHGVETTVFGTPGLTAGSLIRAATNYIPIEGELLLRH</sequence>
<dbReference type="Pfam" id="PF01936">
    <property type="entry name" value="NYN"/>
    <property type="match status" value="1"/>
</dbReference>
<dbReference type="PANTHER" id="PTHR35458:SF8">
    <property type="entry name" value="SLR0650 PROTEIN"/>
    <property type="match status" value="1"/>
</dbReference>
<evidence type="ECO:0000313" key="3">
    <source>
        <dbReference type="Proteomes" id="UP000746535"/>
    </source>
</evidence>
<dbReference type="CDD" id="cd10911">
    <property type="entry name" value="PIN_LabA"/>
    <property type="match status" value="1"/>
</dbReference>
<evidence type="ECO:0000313" key="2">
    <source>
        <dbReference type="EMBL" id="NJP02490.1"/>
    </source>
</evidence>
<dbReference type="InterPro" id="IPR021139">
    <property type="entry name" value="NYN"/>
</dbReference>
<organism evidence="2 3">
    <name type="scientific">Pseudomonas quercus</name>
    <dbReference type="NCBI Taxonomy" id="2722792"/>
    <lineage>
        <taxon>Bacteria</taxon>
        <taxon>Pseudomonadati</taxon>
        <taxon>Pseudomonadota</taxon>
        <taxon>Gammaproteobacteria</taxon>
        <taxon>Pseudomonadales</taxon>
        <taxon>Pseudomonadaceae</taxon>
        <taxon>Pseudomonas</taxon>
    </lineage>
</organism>
<feature type="domain" description="NYN" evidence="1">
    <location>
        <begin position="17"/>
        <end position="166"/>
    </location>
</feature>
<gene>
    <name evidence="2" type="ORF">HBH25_16700</name>
</gene>
<name>A0ABX0YGD5_9PSED</name>
<keyword evidence="3" id="KW-1185">Reference proteome</keyword>
<comment type="caution">
    <text evidence="2">The sequence shown here is derived from an EMBL/GenBank/DDBJ whole genome shotgun (WGS) entry which is preliminary data.</text>
</comment>
<dbReference type="Gene3D" id="3.40.50.1010">
    <property type="entry name" value="5'-nuclease"/>
    <property type="match status" value="1"/>
</dbReference>